<feature type="region of interest" description="Disordered" evidence="1">
    <location>
        <begin position="282"/>
        <end position="307"/>
    </location>
</feature>
<name>A0A397U8M7_9GLOM</name>
<accession>A0A397U8M7</accession>
<dbReference type="AlphaFoldDB" id="A0A397U8M7"/>
<organism evidence="2 3">
    <name type="scientific">Gigaspora rosea</name>
    <dbReference type="NCBI Taxonomy" id="44941"/>
    <lineage>
        <taxon>Eukaryota</taxon>
        <taxon>Fungi</taxon>
        <taxon>Fungi incertae sedis</taxon>
        <taxon>Mucoromycota</taxon>
        <taxon>Glomeromycotina</taxon>
        <taxon>Glomeromycetes</taxon>
        <taxon>Diversisporales</taxon>
        <taxon>Gigasporaceae</taxon>
        <taxon>Gigaspora</taxon>
    </lineage>
</organism>
<comment type="caution">
    <text evidence="2">The sequence shown here is derived from an EMBL/GenBank/DDBJ whole genome shotgun (WGS) entry which is preliminary data.</text>
</comment>
<evidence type="ECO:0000256" key="1">
    <source>
        <dbReference type="SAM" id="MobiDB-lite"/>
    </source>
</evidence>
<dbReference type="STRING" id="44941.A0A397U8M7"/>
<proteinExistence type="predicted"/>
<gene>
    <name evidence="2" type="ORF">C2G38_2253823</name>
</gene>
<reference evidence="2 3" key="1">
    <citation type="submission" date="2018-06" db="EMBL/GenBank/DDBJ databases">
        <title>Comparative genomics reveals the genomic features of Rhizophagus irregularis, R. cerebriforme, R. diaphanum and Gigaspora rosea, and their symbiotic lifestyle signature.</title>
        <authorList>
            <person name="Morin E."/>
            <person name="San Clemente H."/>
            <person name="Chen E.C.H."/>
            <person name="De La Providencia I."/>
            <person name="Hainaut M."/>
            <person name="Kuo A."/>
            <person name="Kohler A."/>
            <person name="Murat C."/>
            <person name="Tang N."/>
            <person name="Roy S."/>
            <person name="Loubradou J."/>
            <person name="Henrissat B."/>
            <person name="Grigoriev I.V."/>
            <person name="Corradi N."/>
            <person name="Roux C."/>
            <person name="Martin F.M."/>
        </authorList>
    </citation>
    <scope>NUCLEOTIDE SEQUENCE [LARGE SCALE GENOMIC DNA]</scope>
    <source>
        <strain evidence="2 3">DAOM 194757</strain>
    </source>
</reference>
<evidence type="ECO:0000313" key="3">
    <source>
        <dbReference type="Proteomes" id="UP000266673"/>
    </source>
</evidence>
<evidence type="ECO:0000313" key="2">
    <source>
        <dbReference type="EMBL" id="RIB05417.1"/>
    </source>
</evidence>
<feature type="compositionally biased region" description="Low complexity" evidence="1">
    <location>
        <begin position="193"/>
        <end position="202"/>
    </location>
</feature>
<sequence length="362" mass="41728">MPLSILLTQHIIKTKENLVKVMLRKTTAEEKAEIFARSNNEDISKQKRSTSPSLSYDTASNSSKSSHKAVRFSFYRPLYDYAVQLLSKQDRVIFEILLLRLTSSCGWTLSWVNNPEAKELFQFLNSQIKLPDHRILLMMNELEDIEIKVSAVVTDSAAPYAAASARRNLMEQLLFSSDQSFMNSTGIEDSCNKPPTTTSPKSATNRRKPNYKSRYFEIIETSSFWTNLMTIADILYSYCKTLNILQRDNSFKALDISKLRAEITWNHHNELCEIELESGNKSRIETESEELEEPEEHEEPEESEKSQKNLRMQVTILILLKNLMDTEDEDKKILSVYDVVHPAVNSNAEWDLIILFNEIELP</sequence>
<feature type="region of interest" description="Disordered" evidence="1">
    <location>
        <begin position="185"/>
        <end position="207"/>
    </location>
</feature>
<feature type="region of interest" description="Disordered" evidence="1">
    <location>
        <begin position="43"/>
        <end position="62"/>
    </location>
</feature>
<dbReference type="Proteomes" id="UP000266673">
    <property type="component" value="Unassembled WGS sequence"/>
</dbReference>
<dbReference type="EMBL" id="QKWP01001986">
    <property type="protein sequence ID" value="RIB05417.1"/>
    <property type="molecule type" value="Genomic_DNA"/>
</dbReference>
<keyword evidence="3" id="KW-1185">Reference proteome</keyword>
<feature type="compositionally biased region" description="Polar residues" evidence="1">
    <location>
        <begin position="49"/>
        <end position="62"/>
    </location>
</feature>
<feature type="compositionally biased region" description="Acidic residues" evidence="1">
    <location>
        <begin position="287"/>
        <end position="302"/>
    </location>
</feature>
<protein>
    <submittedName>
        <fullName evidence="2">Uncharacterized protein</fullName>
    </submittedName>
</protein>